<keyword evidence="3" id="KW-0732">Signal</keyword>
<dbReference type="Gene3D" id="3.40.190.10">
    <property type="entry name" value="Periplasmic binding protein-like II"/>
    <property type="match status" value="2"/>
</dbReference>
<evidence type="ECO:0000313" key="4">
    <source>
        <dbReference type="EMBL" id="SDE60055.1"/>
    </source>
</evidence>
<dbReference type="EMBL" id="FNAH01000008">
    <property type="protein sequence ID" value="SDE60055.1"/>
    <property type="molecule type" value="Genomic_DNA"/>
</dbReference>
<protein>
    <submittedName>
        <fullName evidence="4">Multiple sugar transport system substrate-binding protein</fullName>
    </submittedName>
</protein>
<name>A0A1G7E9I4_9RHOB</name>
<dbReference type="OrthoDB" id="9808332at2"/>
<comment type="similarity">
    <text evidence="2">Belongs to the bacterial solute-binding protein 1 family.</text>
</comment>
<dbReference type="AlphaFoldDB" id="A0A1G7E9I4"/>
<dbReference type="InterPro" id="IPR006059">
    <property type="entry name" value="SBP"/>
</dbReference>
<dbReference type="PANTHER" id="PTHR43649">
    <property type="entry name" value="ARABINOSE-BINDING PROTEIN-RELATED"/>
    <property type="match status" value="1"/>
</dbReference>
<dbReference type="CDD" id="cd13585">
    <property type="entry name" value="PBP2_TMBP_like"/>
    <property type="match status" value="1"/>
</dbReference>
<evidence type="ECO:0000256" key="1">
    <source>
        <dbReference type="ARBA" id="ARBA00004418"/>
    </source>
</evidence>
<sequence length="438" mass="48098">MKTVTFALASTVAAACPAMPAQAQDYGTFEGYTLRVKLIGGAQYEPLYALIPQWEEATGAKVEILSRKSHFELDREMKQDIAAGNIGYCVFSSHTNFAPQYTAMNQPLDDLIPAEVLEAFSPLVIEHSTVDGELVELPRHSDVSNMFYVKSLYEDAENKAKFKERFGYDLTPPETWDQASDQAIFFADPPDRYGTHFAGKDEAIAGRFLEMLVANGGRLLNDDWTPAFNGPEGQEALNWFVKLYQDKAVPAGTTNYVWDDLGLGFAAGSVAYDLDWAGWAAYFNSPDSNVQGDVGVALAPKGSGGKRSGWSGSHSFSMTKSCDNKDAAASFMMFLTSHDAQMIEARAGLLPTRSKVWDDVTAEFEADGNDFMVEVFEVWGESMRDHAFTPPLVAEWGEISNALWPQLQAAILGDKTTEEALNTAAEEVTEIMEDAGRI</sequence>
<dbReference type="Pfam" id="PF01547">
    <property type="entry name" value="SBP_bac_1"/>
    <property type="match status" value="1"/>
</dbReference>
<evidence type="ECO:0000256" key="3">
    <source>
        <dbReference type="SAM" id="SignalP"/>
    </source>
</evidence>
<reference evidence="4 5" key="1">
    <citation type="submission" date="2016-10" db="EMBL/GenBank/DDBJ databases">
        <authorList>
            <person name="de Groot N.N."/>
        </authorList>
    </citation>
    <scope>NUCLEOTIDE SEQUENCE [LARGE SCALE GENOMIC DNA]</scope>
    <source>
        <strain evidence="4 5">DSM 22220</strain>
    </source>
</reference>
<dbReference type="STRING" id="591205.SAMN05421538_108126"/>
<accession>A0A1G7E9I4</accession>
<feature type="signal peptide" evidence="3">
    <location>
        <begin position="1"/>
        <end position="23"/>
    </location>
</feature>
<keyword evidence="5" id="KW-1185">Reference proteome</keyword>
<evidence type="ECO:0000313" key="5">
    <source>
        <dbReference type="Proteomes" id="UP000199344"/>
    </source>
</evidence>
<feature type="chain" id="PRO_5011500656" evidence="3">
    <location>
        <begin position="24"/>
        <end position="438"/>
    </location>
</feature>
<dbReference type="InterPro" id="IPR050490">
    <property type="entry name" value="Bact_solute-bd_prot1"/>
</dbReference>
<organism evidence="4 5">
    <name type="scientific">Paracoccus isoporae</name>
    <dbReference type="NCBI Taxonomy" id="591205"/>
    <lineage>
        <taxon>Bacteria</taxon>
        <taxon>Pseudomonadati</taxon>
        <taxon>Pseudomonadota</taxon>
        <taxon>Alphaproteobacteria</taxon>
        <taxon>Rhodobacterales</taxon>
        <taxon>Paracoccaceae</taxon>
        <taxon>Paracoccus</taxon>
    </lineage>
</organism>
<dbReference type="PROSITE" id="PS51257">
    <property type="entry name" value="PROKAR_LIPOPROTEIN"/>
    <property type="match status" value="1"/>
</dbReference>
<keyword evidence="4" id="KW-0813">Transport</keyword>
<dbReference type="RefSeq" id="WP_090524434.1">
    <property type="nucleotide sequence ID" value="NZ_FNAH01000008.1"/>
</dbReference>
<evidence type="ECO:0000256" key="2">
    <source>
        <dbReference type="ARBA" id="ARBA00008520"/>
    </source>
</evidence>
<keyword evidence="4" id="KW-0762">Sugar transport</keyword>
<dbReference type="SUPFAM" id="SSF53850">
    <property type="entry name" value="Periplasmic binding protein-like II"/>
    <property type="match status" value="1"/>
</dbReference>
<dbReference type="PANTHER" id="PTHR43649:SF12">
    <property type="entry name" value="DIACETYLCHITOBIOSE BINDING PROTEIN DASA"/>
    <property type="match status" value="1"/>
</dbReference>
<dbReference type="Proteomes" id="UP000199344">
    <property type="component" value="Unassembled WGS sequence"/>
</dbReference>
<proteinExistence type="inferred from homology"/>
<comment type="subcellular location">
    <subcellularLocation>
        <location evidence="1">Periplasm</location>
    </subcellularLocation>
</comment>
<gene>
    <name evidence="4" type="ORF">SAMN05421538_108126</name>
</gene>
<dbReference type="GO" id="GO:0042597">
    <property type="term" value="C:periplasmic space"/>
    <property type="evidence" value="ECO:0007669"/>
    <property type="project" value="UniProtKB-SubCell"/>
</dbReference>